<dbReference type="InterPro" id="IPR023362">
    <property type="entry name" value="PH-BEACH_dom"/>
</dbReference>
<dbReference type="InterPro" id="IPR056252">
    <property type="entry name" value="Alfy-like_Arm-like"/>
</dbReference>
<feature type="region of interest" description="Disordered" evidence="9">
    <location>
        <begin position="198"/>
        <end position="228"/>
    </location>
</feature>
<dbReference type="PROSITE" id="PS50294">
    <property type="entry name" value="WD_REPEATS_REGION"/>
    <property type="match status" value="1"/>
</dbReference>
<keyword evidence="2" id="KW-0479">Metal-binding</keyword>
<dbReference type="SUPFAM" id="SSF50729">
    <property type="entry name" value="PH domain-like"/>
    <property type="match status" value="1"/>
</dbReference>
<dbReference type="PROSITE" id="PS00678">
    <property type="entry name" value="WD_REPEATS_1"/>
    <property type="match status" value="1"/>
</dbReference>
<protein>
    <recommendedName>
        <fullName evidence="7">Beige protein homolog 1</fullName>
    </recommendedName>
</protein>
<dbReference type="Gene3D" id="2.30.29.30">
    <property type="entry name" value="Pleckstrin-homology domain (PH domain)/Phosphotyrosine-binding domain (PTB)"/>
    <property type="match status" value="1"/>
</dbReference>
<accession>A0A316Z3X8</accession>
<dbReference type="InterPro" id="IPR011993">
    <property type="entry name" value="PH-like_dom_sf"/>
</dbReference>
<evidence type="ECO:0000256" key="8">
    <source>
        <dbReference type="PROSITE-ProRule" id="PRU00221"/>
    </source>
</evidence>
<feature type="compositionally biased region" description="Low complexity" evidence="9">
    <location>
        <begin position="213"/>
        <end position="228"/>
    </location>
</feature>
<dbReference type="SUPFAM" id="SSF49899">
    <property type="entry name" value="Concanavalin A-like lectins/glucanases"/>
    <property type="match status" value="1"/>
</dbReference>
<evidence type="ECO:0000256" key="2">
    <source>
        <dbReference type="ARBA" id="ARBA00022723"/>
    </source>
</evidence>
<dbReference type="Gene3D" id="3.30.40.10">
    <property type="entry name" value="Zinc/RING finger domain, C3HC4 (zinc finger)"/>
    <property type="match status" value="1"/>
</dbReference>
<dbReference type="SMART" id="SM00320">
    <property type="entry name" value="WD40"/>
    <property type="match status" value="4"/>
</dbReference>
<feature type="repeat" description="WD" evidence="8">
    <location>
        <begin position="2340"/>
        <end position="2381"/>
    </location>
</feature>
<gene>
    <name evidence="12" type="ORF">FA09DRAFT_362209</name>
</gene>
<dbReference type="RefSeq" id="XP_025596540.1">
    <property type="nucleotide sequence ID" value="XM_025745449.1"/>
</dbReference>
<feature type="region of interest" description="Disordered" evidence="9">
    <location>
        <begin position="1148"/>
        <end position="1187"/>
    </location>
</feature>
<evidence type="ECO:0000256" key="3">
    <source>
        <dbReference type="ARBA" id="ARBA00022737"/>
    </source>
</evidence>
<dbReference type="PANTHER" id="PTHR46108">
    <property type="entry name" value="BLUE CHEESE"/>
    <property type="match status" value="1"/>
</dbReference>
<dbReference type="InterPro" id="IPR036322">
    <property type="entry name" value="WD40_repeat_dom_sf"/>
</dbReference>
<evidence type="ECO:0000259" key="11">
    <source>
        <dbReference type="PROSITE" id="PS51783"/>
    </source>
</evidence>
<evidence type="ECO:0000313" key="12">
    <source>
        <dbReference type="EMBL" id="PWN96261.1"/>
    </source>
</evidence>
<evidence type="ECO:0000256" key="6">
    <source>
        <dbReference type="ARBA" id="ARBA00054699"/>
    </source>
</evidence>
<dbReference type="InterPro" id="IPR015943">
    <property type="entry name" value="WD40/YVTN_repeat-like_dom_sf"/>
</dbReference>
<dbReference type="InterPro" id="IPR019775">
    <property type="entry name" value="WD40_repeat_CS"/>
</dbReference>
<keyword evidence="13" id="KW-1185">Reference proteome</keyword>
<dbReference type="Pfam" id="PF15787">
    <property type="entry name" value="DUF4704"/>
    <property type="match status" value="1"/>
</dbReference>
<dbReference type="GeneID" id="37272993"/>
<dbReference type="EMBL" id="KZ819300">
    <property type="protein sequence ID" value="PWN96261.1"/>
    <property type="molecule type" value="Genomic_DNA"/>
</dbReference>
<keyword evidence="3" id="KW-0677">Repeat</keyword>
<dbReference type="PROSITE" id="PS51783">
    <property type="entry name" value="PH_BEACH"/>
    <property type="match status" value="1"/>
</dbReference>
<keyword evidence="4" id="KW-0863">Zinc-finger</keyword>
<dbReference type="CDD" id="cd00065">
    <property type="entry name" value="FYVE_like_SF"/>
    <property type="match status" value="1"/>
</dbReference>
<dbReference type="GO" id="GO:0008270">
    <property type="term" value="F:zinc ion binding"/>
    <property type="evidence" value="ECO:0007669"/>
    <property type="project" value="UniProtKB-KW"/>
</dbReference>
<evidence type="ECO:0000256" key="9">
    <source>
        <dbReference type="SAM" id="MobiDB-lite"/>
    </source>
</evidence>
<sequence length="2593" mass="281123">MSLRPRASASALDVASPGSVSSPGASSSSKPILSPLLSPSNLLRGGGGSGSSNGPHLSPSSPSGTARGLAHSPSLASLGSAGRGRQASAEYGSPGPWEEEREESLRELAVVLGALRQVEAHKLDGTLHLLSQLQRLVHEGDSLPPNHARPSPKDEFRRLGGYLTLVGLLSSLEGSRHPPQAESEDASAELAVLHLDEGETKADPSSGPTEAPADASSEARAEGSSAADDAAQLHERLRVEIFKLTLSVLLATLVSVPANTAHFERAVGWDTLLASLRLSTVLETSPRQFYGALLGLAVGDVGSWIGWLDRAKLDESGEAAADEEALLRRISQAWGSTRVEVPKGLSLVVSCLADCGDRWLDTAVSSILERIAQSSRRNQVAMAQAGLGDQLLEPASSQGDSAATACKWRTAQRLCELGLSNATAQTMLRRLISKSDVSLATDSHLGLLLSIAAPSRGPKSVTFEMGTTGHASLSFSSLRRPFPPGTNSRGFSFFASIYIERIEPSAELELLQLFDVSRQCSVRLSIEPGTGQVNYSTAEGAPRTHFQGAVQAGAWTHICLTHARPKAQARSSLAQLFLNGRLVDEQTVLWPSSASGNVRAVFGTMPPARVSPTTPQSARRKASRLVWSLGPAHLLDAVVPPDLPLVLSELSPRYAGNLQDSLGRFLTYSTSTHVNLRLSELSRNGTTGSGSERDLSSHPLVAAIAGSARDLFNEERFYFVVSADNTWALARQAVAADAAIRPGPLVVLNQAMPLTRDAIAAPSGYAKLYGDPVLCVPKGLDETIWQLGGAGVLLALVERASDAVGLERALALLFSVTKDSWRLSEDLERKKGYEVLSLLLHRHQERGLLSRRILDMFLEAVGVENAQPEETALSNPFLFRLFLLDFQLWTRCDDDTQRVHLQHFGTLLRISRHRRFNIRRSGKMQLARKMLYALRANVFSEETLEEAIQALRVVLIASFSEANIRALTTYLASQLCQAVEEARSPAPQRMSTLDSSSAGAVRASTGASASSTPLRVFEMLTELVLERPSYLSKLATSVSSKWLLLFFHPHAERRAAVLSLAILSRLLATLPRYAERLNAAGGIKTLERLLPRFWSSPAVLPTCFAILFGKDLEPGAGLSSFEPAPALQVRCAPIMRVIVATMREGLRATASRGAPSRTRPGANRGRPSDFLAAPTPSAKGRHGRKRSASFNIDSKELAESFKTSSEEALLRDAVSLLEKHCLASAVFRELLFSPIILRLLVSTVSPYARVRGRAKQDDAASGEDELDLVDTLCDRIFTLLAQLALESMLETGGTAVLAALVAAAPPADLKAASSFRAAMFARLCEAAVHMLARRPAILRSDATCGVLATLAASASEEALQGSPLLHSTFDLITALLNKLTMRARQPQDAVHTVIRSLLASLNQVVLLRLATEEASVCQTLRQVAQQQTSVFASDNSDETFFRCLLHQALKHLKDKDRQTSLESRDVLRLLVVARPPLFDALQRPGSNASDLLKGSEPSYVCSLVQGLDSDTAAVPYEQEWDGFLKSLETLKAAAHLERIGHVKELLDRSDARDHAIVATERRMVAWHASLRSDDEVRYNKYRLDARELFVFAQAEWTKMLASLQRERGLLGPDGRDGSRMWKLDPTEGPQRMRIKLQELPRAEEAAEVPYIKGAALQHTSDEKAHGDEWGSGEQLVDEPEEALVPDNTPHPETPGHGKEASTDPTETGLPEAARDETDAAELGDGEEKFRRVLRSLERGDVIVDVYNTSRVVGIECRAALLIVGRTCLTLIDDYVQLRSGELCAAWEAPREERDALVMATVASEADADRPSTLIATLEGEAQTRKWPWAQLVACHRRAFLHRRTAVELFFQDGQSCLLVLDKTATVERLLKELGTRNRAAVVAPDSLLAGIRLAAPAARAQGGGSLSSRLAGAVLGRSQQPGALTAAWMRREISNFDYLMQLNTLAGRTYTDLSAYPVFPWILADYTSATLDLSNPSTFRKLELPMGAQMPARRRQFDERYAQLLELDEVPRHYGTHYSTAATVCGYLIRVRPYSAMLIALQGGTFDLADRTFSSIQRAWQSASELSSGDVRELVPEMFFLPECLVNTNRFDFGHKQDGEAVDDVELPPWAHGDARLFIQKHREALESDYVSAHLGSWIDLIFGCRSRGEGAVESTNVFHPLSYDDGVDLEAIESPHERLAAASQIHNFGQCMPQLFTQPHPARAPRIDASALPGGQLPSLSETPWLMAQAIVPIRTLRGSVHSIYAERPERAYASPRDYLIMPKLGLSISSGHLDGSVRIFGSHDAGRAAGVTEQMTAARITCMQQAGPDSIVVGSSDGLLGLWKVNASKAELSLSSTLRAHSASVLCVVASMSYSIVVSGSEDCTAAVWDLNRGEYVRSLRGHASAVQQVAVDGGSGLIATAAGPEVRLWSINGDLLSRISTNASLSEPVASLAFFAREWHEGKLALLLTGHRRKVIAWACTPRSSDEQSRLLWRLEPHHVFEHHDRVGPATTPLITAIHTSATQLFTGDELGRLYVWSFPGDAIPVPDSYSGSCMGPCAKRFGVLEAKRTCVSCGGLFCSACAQPQAVYGGARFCQSCSSVLALLPTHRP</sequence>
<dbReference type="SUPFAM" id="SSF50978">
    <property type="entry name" value="WD40 repeat-like"/>
    <property type="match status" value="1"/>
</dbReference>
<keyword evidence="5" id="KW-0862">Zinc</keyword>
<feature type="region of interest" description="Disordered" evidence="9">
    <location>
        <begin position="1"/>
        <end position="102"/>
    </location>
</feature>
<dbReference type="InterPro" id="IPR013320">
    <property type="entry name" value="ConA-like_dom_sf"/>
</dbReference>
<dbReference type="Proteomes" id="UP000245946">
    <property type="component" value="Unassembled WGS sequence"/>
</dbReference>
<dbReference type="PROSITE" id="PS50082">
    <property type="entry name" value="WD_REPEATS_2"/>
    <property type="match status" value="1"/>
</dbReference>
<evidence type="ECO:0000256" key="5">
    <source>
        <dbReference type="ARBA" id="ARBA00022833"/>
    </source>
</evidence>
<dbReference type="InterPro" id="IPR013083">
    <property type="entry name" value="Znf_RING/FYVE/PHD"/>
</dbReference>
<dbReference type="InterPro" id="IPR051944">
    <property type="entry name" value="BEACH_domain_protein"/>
</dbReference>
<keyword evidence="1 8" id="KW-0853">WD repeat</keyword>
<dbReference type="OrthoDB" id="26681at2759"/>
<organism evidence="12 13">
    <name type="scientific">Tilletiopsis washingtonensis</name>
    <dbReference type="NCBI Taxonomy" id="58919"/>
    <lineage>
        <taxon>Eukaryota</taxon>
        <taxon>Fungi</taxon>
        <taxon>Dikarya</taxon>
        <taxon>Basidiomycota</taxon>
        <taxon>Ustilaginomycotina</taxon>
        <taxon>Exobasidiomycetes</taxon>
        <taxon>Entylomatales</taxon>
        <taxon>Entylomatales incertae sedis</taxon>
        <taxon>Tilletiopsis</taxon>
    </lineage>
</organism>
<reference evidence="12 13" key="1">
    <citation type="journal article" date="2018" name="Mol. Biol. Evol.">
        <title>Broad Genomic Sampling Reveals a Smut Pathogenic Ancestry of the Fungal Clade Ustilaginomycotina.</title>
        <authorList>
            <person name="Kijpornyongpan T."/>
            <person name="Mondo S.J."/>
            <person name="Barry K."/>
            <person name="Sandor L."/>
            <person name="Lee J."/>
            <person name="Lipzen A."/>
            <person name="Pangilinan J."/>
            <person name="LaButti K."/>
            <person name="Hainaut M."/>
            <person name="Henrissat B."/>
            <person name="Grigoriev I.V."/>
            <person name="Spatafora J.W."/>
            <person name="Aime M.C."/>
        </authorList>
    </citation>
    <scope>NUCLEOTIDE SEQUENCE [LARGE SCALE GENOMIC DNA]</scope>
    <source>
        <strain evidence="12 13">MCA 4186</strain>
    </source>
</reference>
<dbReference type="InterPro" id="IPR011011">
    <property type="entry name" value="Znf_FYVE_PHD"/>
</dbReference>
<dbReference type="Gene3D" id="2.130.10.10">
    <property type="entry name" value="YVTN repeat-like/Quinoprotein amine dehydrogenase"/>
    <property type="match status" value="1"/>
</dbReference>
<dbReference type="SMART" id="SM00064">
    <property type="entry name" value="FYVE"/>
    <property type="match status" value="1"/>
</dbReference>
<dbReference type="SMART" id="SM01026">
    <property type="entry name" value="Beach"/>
    <property type="match status" value="1"/>
</dbReference>
<dbReference type="STRING" id="58919.A0A316Z3X8"/>
<dbReference type="InterPro" id="IPR001680">
    <property type="entry name" value="WD40_rpt"/>
</dbReference>
<comment type="function">
    <text evidence="6">May be involved in protein sorting and cell wall formation.</text>
</comment>
<proteinExistence type="predicted"/>
<feature type="compositionally biased region" description="Low complexity" evidence="9">
    <location>
        <begin position="52"/>
        <end position="64"/>
    </location>
</feature>
<dbReference type="InterPro" id="IPR000409">
    <property type="entry name" value="BEACH_dom"/>
</dbReference>
<feature type="compositionally biased region" description="Low complexity" evidence="9">
    <location>
        <begin position="16"/>
        <end position="43"/>
    </location>
</feature>
<evidence type="ECO:0000256" key="1">
    <source>
        <dbReference type="ARBA" id="ARBA00022574"/>
    </source>
</evidence>
<dbReference type="InterPro" id="IPR031570">
    <property type="entry name" value="NBEA/BDCP_DUF4704"/>
</dbReference>
<name>A0A316Z3X8_9BASI</name>
<dbReference type="Gene3D" id="1.10.1540.10">
    <property type="entry name" value="BEACH domain"/>
    <property type="match status" value="1"/>
</dbReference>
<dbReference type="SUPFAM" id="SSF81837">
    <property type="entry name" value="BEACH domain"/>
    <property type="match status" value="1"/>
</dbReference>
<dbReference type="Pfam" id="PF14844">
    <property type="entry name" value="PH_BEACH"/>
    <property type="match status" value="1"/>
</dbReference>
<feature type="region of interest" description="Disordered" evidence="9">
    <location>
        <begin position="1659"/>
        <end position="1723"/>
    </location>
</feature>
<feature type="compositionally biased region" description="Basic and acidic residues" evidence="9">
    <location>
        <begin position="1659"/>
        <end position="1668"/>
    </location>
</feature>
<dbReference type="FunFam" id="1.10.1540.10:FF:000001">
    <property type="entry name" value="neurobeachin isoform X1"/>
    <property type="match status" value="1"/>
</dbReference>
<evidence type="ECO:0000313" key="13">
    <source>
        <dbReference type="Proteomes" id="UP000245946"/>
    </source>
</evidence>
<evidence type="ECO:0000256" key="7">
    <source>
        <dbReference type="ARBA" id="ARBA00073334"/>
    </source>
</evidence>
<feature type="domain" description="BEACH-type PH" evidence="11">
    <location>
        <begin position="1737"/>
        <end position="1874"/>
    </location>
</feature>
<dbReference type="InterPro" id="IPR000306">
    <property type="entry name" value="Znf_FYVE"/>
</dbReference>
<dbReference type="CDD" id="cd06071">
    <property type="entry name" value="Beach"/>
    <property type="match status" value="1"/>
</dbReference>
<feature type="domain" description="BEACH" evidence="10">
    <location>
        <begin position="1913"/>
        <end position="2204"/>
    </location>
</feature>
<dbReference type="SUPFAM" id="SSF57903">
    <property type="entry name" value="FYVE/PHD zinc finger"/>
    <property type="match status" value="1"/>
</dbReference>
<dbReference type="Pfam" id="PF23295">
    <property type="entry name" value="Arm_4"/>
    <property type="match status" value="2"/>
</dbReference>
<evidence type="ECO:0000256" key="4">
    <source>
        <dbReference type="ARBA" id="ARBA00022771"/>
    </source>
</evidence>
<dbReference type="PANTHER" id="PTHR46108:SF4">
    <property type="entry name" value="BLUE CHEESE"/>
    <property type="match status" value="1"/>
</dbReference>
<dbReference type="PROSITE" id="PS50197">
    <property type="entry name" value="BEACH"/>
    <property type="match status" value="1"/>
</dbReference>
<dbReference type="InterPro" id="IPR036372">
    <property type="entry name" value="BEACH_dom_sf"/>
</dbReference>
<dbReference type="Pfam" id="PF00400">
    <property type="entry name" value="WD40"/>
    <property type="match status" value="1"/>
</dbReference>
<evidence type="ECO:0000259" key="10">
    <source>
        <dbReference type="PROSITE" id="PS50197"/>
    </source>
</evidence>
<dbReference type="Pfam" id="PF02138">
    <property type="entry name" value="Beach"/>
    <property type="match status" value="1"/>
</dbReference>